<dbReference type="Proteomes" id="UP000010087">
    <property type="component" value="Chromosome 2"/>
</dbReference>
<dbReference type="AlphaFoldDB" id="A0A0H3HS14"/>
<evidence type="ECO:0000313" key="1">
    <source>
        <dbReference type="EMBL" id="AFI68726.1"/>
    </source>
</evidence>
<reference evidence="1 2" key="1">
    <citation type="journal article" date="2012" name="PLoS ONE">
        <title>Evolution of Burkholderia pseudomallei in recurrent melioidosis.</title>
        <authorList>
            <person name="Hayden H.S."/>
            <person name="Lim R."/>
            <person name="Brittnacher M.J."/>
            <person name="Sims E.H."/>
            <person name="Ramage E.R."/>
            <person name="Fong C."/>
            <person name="Wu Z."/>
            <person name="Crist E."/>
            <person name="Chang J."/>
            <person name="Zhou Y."/>
            <person name="Radey M."/>
            <person name="Rohmer L."/>
            <person name="Haugen E."/>
            <person name="Gillett W."/>
            <person name="Wuthiekanun V."/>
            <person name="Peacock S.J."/>
            <person name="Kaul R."/>
            <person name="Miller S.I."/>
            <person name="Manoil C."/>
            <person name="Jacobs M.A."/>
        </authorList>
    </citation>
    <scope>NUCLEOTIDE SEQUENCE [LARGE SCALE GENOMIC DNA]</scope>
    <source>
        <strain evidence="1 2">1026b</strain>
    </source>
</reference>
<proteinExistence type="predicted"/>
<dbReference type="PATRIC" id="fig|884204.3.peg.4600"/>
<protein>
    <recommendedName>
        <fullName evidence="3">Hemagglutinin protein</fullName>
    </recommendedName>
</protein>
<organism evidence="1 2">
    <name type="scientific">Burkholderia pseudomallei (strain 1026b)</name>
    <dbReference type="NCBI Taxonomy" id="884204"/>
    <lineage>
        <taxon>Bacteria</taxon>
        <taxon>Pseudomonadati</taxon>
        <taxon>Pseudomonadota</taxon>
        <taxon>Betaproteobacteria</taxon>
        <taxon>Burkholderiales</taxon>
        <taxon>Burkholderiaceae</taxon>
        <taxon>Burkholderia</taxon>
        <taxon>pseudomallei group</taxon>
    </lineage>
</organism>
<dbReference type="EMBL" id="CP002834">
    <property type="protein sequence ID" value="AFI68726.1"/>
    <property type="molecule type" value="Genomic_DNA"/>
</dbReference>
<evidence type="ECO:0008006" key="3">
    <source>
        <dbReference type="Google" id="ProtNLM"/>
    </source>
</evidence>
<accession>A0A0H3HS14</accession>
<dbReference type="KEGG" id="bpz:BP1026B_II0458"/>
<sequence length="1192" mass="126645">MRGDLMSFFTQFEGSRLYIGPVASGDAGWLAYLLPRSSPSTEEIDLDLALKQLPGSFLFSFTAPLLSTTPLLDAFIGAVDQVIARSPADRGFLWLMDPTAPTISSVPLMGIAADGSYVSNALQAPIFETLSLNVRAGVTLQLDGDTLRLGTANGIFFSGASAPGAPQASQIPAGTLPLSGAARGCIRFPVFLQRQFLHDGWNWGFQFQIPHDDPVRSAIGEWLPLAFGHLPNPGDMLGFDASYDPSDPWNAHAIAADRSVLVFTGQNQDGTATVLSSCYATTYGELLTLAPVAGPLDMQPDAARFLFNAGAPDDKGNHDFQIAPEGDFVIHAHGPSDGGTYDLICGLQGTEFIAFQPFVDGGYAGDRLRFTARSPAYAPRYPFTEVSPVGAPVDVNAPLLDATYTSSWGTVARAPGAPGAAAYVAQPKGAALYGRDALIHSLGEKTLFGPMTPSVTLPSSAFPMVPYAGASAGDGVTALTAERMADFERQVVSPTRRRRIADGGAGVASSKAHALKLADMATATPYNTTTPSGLLVTVDAAGQWSKILLGQNLSPTLRQMSFCNPGAELQQAFATSDLFLVAANAAHLGAFSADGSGACGPSATFANRINVGDWSFEAAVGQNNRYDDYADVMIVKGRRGPLWDPQNPAASLVASPDMWTQKDAFAAPSDLVPNPAPPPDETVAAPNPDELIALSYWLQRYFQDALDQAEPEYFAKFNTIAKDPAWTGILFLRMKISSIPDDLVGIVAGVQAPELFNAHHFGIEISQIANDPAAPDIALTTSSSMFGLIYYVDPAYIAPPPGIDPRPVPPTAGTDYQFRVLTLKALFENTAVQRFQSYAQLTLNSLFDMPVVSMGEGGNPYATLVLRGSYQDNGGRAVYSLGTTATSTFYFDNNLFTKIEVDSAQMSTRDSGANGQIVSWFALSGFLDFAVVQANDSSGAFDILSFGSHAGEDQLRRGLAYSNLGVRMTFPVADPATIAFAFSASEIRFDMQTSTPRPDSLFVNFALGLQGLVQGSAQTSPEADGFLNVVTDATLTGVNGDRWYGLAYQLNMGTPGNLAGTIGLTSGLLTAWAPVSADAGRYRASLGIQLPGTGGGANLISLQNVLRLSIGQMWLTYDRDKRSFLLMLTEIALKFMGLLKIPPSGSTLFYLFGNPQSEGKASGLGWYAMYNNTPASRSKSARLLGKARGWTE</sequence>
<evidence type="ECO:0000313" key="2">
    <source>
        <dbReference type="Proteomes" id="UP000010087"/>
    </source>
</evidence>
<gene>
    <name evidence="1" type="ordered locus">BP1026B_II0458</name>
</gene>
<name>A0A0H3HS14_BURP2</name>